<proteinExistence type="predicted"/>
<evidence type="ECO:0000313" key="1">
    <source>
        <dbReference type="EMBL" id="TXE07949.1"/>
    </source>
</evidence>
<evidence type="ECO:0000313" key="2">
    <source>
        <dbReference type="Proteomes" id="UP000321734"/>
    </source>
</evidence>
<name>A0A5C7AJE5_9FLAO</name>
<organism evidence="1 2">
    <name type="scientific">Gelidibacter salicanalis</name>
    <dbReference type="NCBI Taxonomy" id="291193"/>
    <lineage>
        <taxon>Bacteria</taxon>
        <taxon>Pseudomonadati</taxon>
        <taxon>Bacteroidota</taxon>
        <taxon>Flavobacteriia</taxon>
        <taxon>Flavobacteriales</taxon>
        <taxon>Flavobacteriaceae</taxon>
        <taxon>Gelidibacter</taxon>
    </lineage>
</organism>
<dbReference type="EMBL" id="VORX01000004">
    <property type="protein sequence ID" value="TXE07949.1"/>
    <property type="molecule type" value="Genomic_DNA"/>
</dbReference>
<dbReference type="InterPro" id="IPR045444">
    <property type="entry name" value="DUF6503"/>
</dbReference>
<dbReference type="Pfam" id="PF20113">
    <property type="entry name" value="DUF6503"/>
    <property type="match status" value="1"/>
</dbReference>
<dbReference type="OrthoDB" id="982433at2"/>
<protein>
    <submittedName>
        <fullName evidence="1">Deoxyribose-phosphate aldolase</fullName>
    </submittedName>
</protein>
<sequence length="243" mass="27938">MLTFFNCKEETKKPVTSETAEDIINKSINAAGGDVFDHSNINFDFRDIHYKAQRDSGKFRLERYIKDSVTEIKDVLSNSGFERFEKDAKVELSDSLVALYSASVNSVHYFSVLPYGLDGGAVFKEDLGTEEIKGTNYHKIKVTFAEDGGGEDHEDEFLYWINKNTYNVDYLAYSYEEVDGMGYRFREAYNARMVNGLRFVDYNNYKPTSVNFNFEDLGLMFKNGELELLSKIELSNITVEQFN</sequence>
<keyword evidence="2" id="KW-1185">Reference proteome</keyword>
<reference evidence="1 2" key="1">
    <citation type="submission" date="2019-08" db="EMBL/GenBank/DDBJ databases">
        <title>Genome sequence of Gelidibacter salicanalis IC162T.</title>
        <authorList>
            <person name="Bowman J.P."/>
        </authorList>
    </citation>
    <scope>NUCLEOTIDE SEQUENCE [LARGE SCALE GENOMIC DNA]</scope>
    <source>
        <strain evidence="1 2">IC162</strain>
    </source>
</reference>
<gene>
    <name evidence="1" type="ORF">ES711_09585</name>
</gene>
<dbReference type="Proteomes" id="UP000321734">
    <property type="component" value="Unassembled WGS sequence"/>
</dbReference>
<accession>A0A5C7AJE5</accession>
<comment type="caution">
    <text evidence="1">The sequence shown here is derived from an EMBL/GenBank/DDBJ whole genome shotgun (WGS) entry which is preliminary data.</text>
</comment>
<dbReference type="AlphaFoldDB" id="A0A5C7AJE5"/>